<feature type="binding site" evidence="10">
    <location>
        <position position="303"/>
    </location>
    <ligand>
        <name>Zn(2+)</name>
        <dbReference type="ChEBI" id="CHEBI:29105"/>
        <note>catalytic</note>
    </ligand>
</feature>
<evidence type="ECO:0000256" key="8">
    <source>
        <dbReference type="ARBA" id="ARBA00023049"/>
    </source>
</evidence>
<dbReference type="EMBL" id="JMCB01000028">
    <property type="protein sequence ID" value="KFE60889.1"/>
    <property type="molecule type" value="Genomic_DNA"/>
</dbReference>
<evidence type="ECO:0000256" key="11">
    <source>
        <dbReference type="PIRSR" id="PIRSR634016-4"/>
    </source>
</evidence>
<evidence type="ECO:0000256" key="9">
    <source>
        <dbReference type="PIRSR" id="PIRSR634016-1"/>
    </source>
</evidence>
<evidence type="ECO:0000259" key="15">
    <source>
        <dbReference type="Pfam" id="PF17900"/>
    </source>
</evidence>
<keyword evidence="5 10" id="KW-0479">Metal-binding</keyword>
<dbReference type="GO" id="GO:0005737">
    <property type="term" value="C:cytoplasm"/>
    <property type="evidence" value="ECO:0007669"/>
    <property type="project" value="TreeGrafter"/>
</dbReference>
<evidence type="ECO:0000256" key="6">
    <source>
        <dbReference type="ARBA" id="ARBA00022801"/>
    </source>
</evidence>
<dbReference type="InterPro" id="IPR024571">
    <property type="entry name" value="ERAP1-like_C_dom"/>
</dbReference>
<dbReference type="GO" id="GO:0070006">
    <property type="term" value="F:metalloaminopeptidase activity"/>
    <property type="evidence" value="ECO:0007669"/>
    <property type="project" value="TreeGrafter"/>
</dbReference>
<evidence type="ECO:0000256" key="4">
    <source>
        <dbReference type="ARBA" id="ARBA00022670"/>
    </source>
</evidence>
<protein>
    <recommendedName>
        <fullName evidence="12">Aminopeptidase</fullName>
        <ecNumber evidence="12">3.4.11.-</ecNumber>
    </recommendedName>
</protein>
<feature type="active site" description="Proton acceptor" evidence="9">
    <location>
        <position position="300"/>
    </location>
</feature>
<dbReference type="Pfam" id="PF17900">
    <property type="entry name" value="Peptidase_M1_N"/>
    <property type="match status" value="1"/>
</dbReference>
<feature type="binding site" evidence="10">
    <location>
        <position position="322"/>
    </location>
    <ligand>
        <name>Zn(2+)</name>
        <dbReference type="ChEBI" id="CHEBI:29105"/>
        <note>catalytic</note>
    </ligand>
</feature>
<dbReference type="GO" id="GO:0008270">
    <property type="term" value="F:zinc ion binding"/>
    <property type="evidence" value="ECO:0007669"/>
    <property type="project" value="UniProtKB-UniRule"/>
</dbReference>
<dbReference type="FunFam" id="1.10.390.10:FF:000006">
    <property type="entry name" value="Puromycin-sensitive aminopeptidase"/>
    <property type="match status" value="1"/>
</dbReference>
<dbReference type="Gene3D" id="2.60.40.1730">
    <property type="entry name" value="tricorn interacting facor f3 domain"/>
    <property type="match status" value="1"/>
</dbReference>
<dbReference type="GO" id="GO:0016285">
    <property type="term" value="F:alanyl aminopeptidase activity"/>
    <property type="evidence" value="ECO:0007669"/>
    <property type="project" value="UniProtKB-EC"/>
</dbReference>
<accession>A0A085VZM6</accession>
<dbReference type="PATRIC" id="fig|394096.3.peg.8532"/>
<keyword evidence="7 10" id="KW-0862">Zinc</keyword>
<keyword evidence="3 12" id="KW-0031">Aminopeptidase</keyword>
<dbReference type="InterPro" id="IPR050344">
    <property type="entry name" value="Peptidase_M1_aminopeptidases"/>
</dbReference>
<dbReference type="Pfam" id="PF11838">
    <property type="entry name" value="ERAP1_C"/>
    <property type="match status" value="1"/>
</dbReference>
<feature type="domain" description="Aminopeptidase N-like N-terminal" evidence="15">
    <location>
        <begin position="18"/>
        <end position="192"/>
    </location>
</feature>
<dbReference type="InterPro" id="IPR034016">
    <property type="entry name" value="M1_APN-typ"/>
</dbReference>
<evidence type="ECO:0000256" key="5">
    <source>
        <dbReference type="ARBA" id="ARBA00022723"/>
    </source>
</evidence>
<dbReference type="GO" id="GO:0042277">
    <property type="term" value="F:peptide binding"/>
    <property type="evidence" value="ECO:0007669"/>
    <property type="project" value="TreeGrafter"/>
</dbReference>
<dbReference type="InterPro" id="IPR045357">
    <property type="entry name" value="Aminopeptidase_N-like_N"/>
</dbReference>
<feature type="domain" description="ERAP1-like C-terminal" evidence="14">
    <location>
        <begin position="518"/>
        <end position="830"/>
    </location>
</feature>
<dbReference type="Proteomes" id="UP000028725">
    <property type="component" value="Unassembled WGS sequence"/>
</dbReference>
<comment type="cofactor">
    <cofactor evidence="10 12">
        <name>Zn(2+)</name>
        <dbReference type="ChEBI" id="CHEBI:29105"/>
    </cofactor>
    <text evidence="10 12">Binds 1 zinc ion per subunit.</text>
</comment>
<evidence type="ECO:0000256" key="3">
    <source>
        <dbReference type="ARBA" id="ARBA00022438"/>
    </source>
</evidence>
<dbReference type="PANTHER" id="PTHR11533:SF174">
    <property type="entry name" value="PUROMYCIN-SENSITIVE AMINOPEPTIDASE-RELATED"/>
    <property type="match status" value="1"/>
</dbReference>
<proteinExistence type="inferred from homology"/>
<dbReference type="InterPro" id="IPR001930">
    <property type="entry name" value="Peptidase_M1"/>
</dbReference>
<feature type="site" description="Transition state stabilizer" evidence="11">
    <location>
        <position position="384"/>
    </location>
</feature>
<dbReference type="RefSeq" id="WP_044198872.1">
    <property type="nucleotide sequence ID" value="NZ_JMCB01000028.1"/>
</dbReference>
<name>A0A085VZM6_9BACT</name>
<sequence length="852" mass="93964">MAHLTEDKNFRLPRTVLPRRYLSTVTLNLDEHTFSGSQTIELEVTGATDELILHGIALQLGKVTFRAGSSQLTPTSIQPAQQSETLVLRFDKPLPTGTASLDVEWTGRFTEGLRGLYLAGKVAATQFEAADARRLFPCFDEPSFKARWAITVRIPPTPGLVALSNGAIVSDTTEGTLRTVKFQEMDVLSSYLIALVVGPLVGTAEEKVNGVPVRTWALPEKAHLARFGQDAALAALPRLQDYFGLPYAYGKVDQVGIPDFEAGAMENAGLITYREVALLLDPASAPLSVQKRVAEVVTHELAHQWFGNWVTMVWWDDLWLNEAFATWMAFKIVDAWRPDWRVWLDFDSGKAAALHLDALKSTHPIRGEVRNASEAGESFDLITYEKGGAVLRMIEGFLGEGPFREGIRQYMRTHARGNAVADDLWGALGAASSQPVVELANAWIGQSGYPLLSVKQDGRKLTLSQRRFYTEPGVSSGERWPVPVVLRFADSGGVREHRFLLRDEQATVTLEGSGEVKWLFANAGSTGFYRVAYDGPMLEKLAANLSALAPAERISLLADRWALVRSGQSSAADFLELASRFGGEEDDAVLEELVGRLSYVESRLVDGEDQERFRRWVEKLLGPALTKLGWESAAGESDRVKLRRAALVRAVGVLARGGQALADARPRITKVLAGDKTALEPNLLDSAVHMVARAGDAALFDTLLEKLKTDPDPATQRRYLSALASFENPALAQRGQDLFFTETVKMQDVTIYLGSLLGNRTGRDAWWKVIQERWKDVVARTGGAPMLLRRVVEALGALRTRQQLEETKALLQVHPVNEAHQAMAQTLERLSQDVALRERTGADVVAWLKRQP</sequence>
<dbReference type="PANTHER" id="PTHR11533">
    <property type="entry name" value="PROTEASE M1 ZINC METALLOPROTEASE"/>
    <property type="match status" value="1"/>
</dbReference>
<evidence type="ECO:0000313" key="16">
    <source>
        <dbReference type="EMBL" id="KFE60889.1"/>
    </source>
</evidence>
<reference evidence="16 17" key="1">
    <citation type="submission" date="2014-04" db="EMBL/GenBank/DDBJ databases">
        <title>Genome assembly of Hyalangium minutum DSM 14724.</title>
        <authorList>
            <person name="Sharma G."/>
            <person name="Subramanian S."/>
        </authorList>
    </citation>
    <scope>NUCLEOTIDE SEQUENCE [LARGE SCALE GENOMIC DNA]</scope>
    <source>
        <strain evidence="16 17">DSM 14724</strain>
    </source>
</reference>
<gene>
    <name evidence="16" type="ORF">DB31_4802</name>
</gene>
<dbReference type="InterPro" id="IPR042097">
    <property type="entry name" value="Aminopeptidase_N-like_N_sf"/>
</dbReference>
<keyword evidence="17" id="KW-1185">Reference proteome</keyword>
<evidence type="ECO:0000256" key="1">
    <source>
        <dbReference type="ARBA" id="ARBA00000098"/>
    </source>
</evidence>
<dbReference type="CDD" id="cd09601">
    <property type="entry name" value="M1_APN-Q_like"/>
    <property type="match status" value="1"/>
</dbReference>
<dbReference type="Gene3D" id="1.10.390.10">
    <property type="entry name" value="Neutral Protease Domain 2"/>
    <property type="match status" value="1"/>
</dbReference>
<evidence type="ECO:0000256" key="2">
    <source>
        <dbReference type="ARBA" id="ARBA00010136"/>
    </source>
</evidence>
<keyword evidence="8 12" id="KW-0482">Metalloprotease</keyword>
<evidence type="ECO:0000256" key="7">
    <source>
        <dbReference type="ARBA" id="ARBA00022833"/>
    </source>
</evidence>
<dbReference type="InterPro" id="IPR027268">
    <property type="entry name" value="Peptidase_M4/M1_CTD_sf"/>
</dbReference>
<dbReference type="Gene3D" id="1.25.50.20">
    <property type="match status" value="1"/>
</dbReference>
<dbReference type="GO" id="GO:0043171">
    <property type="term" value="P:peptide catabolic process"/>
    <property type="evidence" value="ECO:0007669"/>
    <property type="project" value="TreeGrafter"/>
</dbReference>
<evidence type="ECO:0000313" key="17">
    <source>
        <dbReference type="Proteomes" id="UP000028725"/>
    </source>
</evidence>
<feature type="domain" description="Peptidase M1 membrane alanine aminopeptidase" evidence="13">
    <location>
        <begin position="231"/>
        <end position="443"/>
    </location>
</feature>
<dbReference type="STRING" id="394096.DB31_4802"/>
<comment type="caution">
    <text evidence="16">The sequence shown here is derived from an EMBL/GenBank/DDBJ whole genome shotgun (WGS) entry which is preliminary data.</text>
</comment>
<dbReference type="OrthoDB" id="9816201at2"/>
<keyword evidence="4 12" id="KW-0645">Protease</keyword>
<comment type="similarity">
    <text evidence="2 12">Belongs to the peptidase M1 family.</text>
</comment>
<evidence type="ECO:0000259" key="13">
    <source>
        <dbReference type="Pfam" id="PF01433"/>
    </source>
</evidence>
<dbReference type="Gene3D" id="2.60.40.1910">
    <property type="match status" value="1"/>
</dbReference>
<dbReference type="Pfam" id="PF01433">
    <property type="entry name" value="Peptidase_M1"/>
    <property type="match status" value="1"/>
</dbReference>
<organism evidence="16 17">
    <name type="scientific">Hyalangium minutum</name>
    <dbReference type="NCBI Taxonomy" id="394096"/>
    <lineage>
        <taxon>Bacteria</taxon>
        <taxon>Pseudomonadati</taxon>
        <taxon>Myxococcota</taxon>
        <taxon>Myxococcia</taxon>
        <taxon>Myxococcales</taxon>
        <taxon>Cystobacterineae</taxon>
        <taxon>Archangiaceae</taxon>
        <taxon>Hyalangium</taxon>
    </lineage>
</organism>
<dbReference type="SUPFAM" id="SSF63737">
    <property type="entry name" value="Leukotriene A4 hydrolase N-terminal domain"/>
    <property type="match status" value="1"/>
</dbReference>
<comment type="catalytic activity">
    <reaction evidence="1">
        <text>Release of an N-terminal amino acid, Xaa-|-Yaa- from a peptide, amide or arylamide. Xaa is preferably Ala, but may be most amino acids including Pro (slow action). When a terminal hydrophobic residue is followed by a prolyl residue, the two may be released as an intact Xaa-Pro dipeptide.</text>
        <dbReference type="EC" id="3.4.11.2"/>
    </reaction>
</comment>
<dbReference type="GO" id="GO:0016020">
    <property type="term" value="C:membrane"/>
    <property type="evidence" value="ECO:0007669"/>
    <property type="project" value="TreeGrafter"/>
</dbReference>
<dbReference type="PRINTS" id="PR00756">
    <property type="entry name" value="ALADIPTASE"/>
</dbReference>
<dbReference type="GO" id="GO:0005615">
    <property type="term" value="C:extracellular space"/>
    <property type="evidence" value="ECO:0007669"/>
    <property type="project" value="TreeGrafter"/>
</dbReference>
<dbReference type="SUPFAM" id="SSF55486">
    <property type="entry name" value="Metalloproteases ('zincins'), catalytic domain"/>
    <property type="match status" value="1"/>
</dbReference>
<dbReference type="GO" id="GO:0006508">
    <property type="term" value="P:proteolysis"/>
    <property type="evidence" value="ECO:0007669"/>
    <property type="project" value="UniProtKB-KW"/>
</dbReference>
<evidence type="ECO:0000259" key="14">
    <source>
        <dbReference type="Pfam" id="PF11838"/>
    </source>
</evidence>
<feature type="binding site" evidence="10">
    <location>
        <position position="299"/>
    </location>
    <ligand>
        <name>Zn(2+)</name>
        <dbReference type="ChEBI" id="CHEBI:29105"/>
        <note>catalytic</note>
    </ligand>
</feature>
<keyword evidence="6 12" id="KW-0378">Hydrolase</keyword>
<evidence type="ECO:0000256" key="12">
    <source>
        <dbReference type="RuleBase" id="RU364040"/>
    </source>
</evidence>
<dbReference type="EC" id="3.4.11.-" evidence="12"/>
<dbReference type="InterPro" id="IPR014782">
    <property type="entry name" value="Peptidase_M1_dom"/>
</dbReference>
<dbReference type="AlphaFoldDB" id="A0A085VZM6"/>
<evidence type="ECO:0000256" key="10">
    <source>
        <dbReference type="PIRSR" id="PIRSR634016-3"/>
    </source>
</evidence>